<dbReference type="PRINTS" id="PR00205">
    <property type="entry name" value="CADHERIN"/>
</dbReference>
<protein>
    <submittedName>
        <fullName evidence="14">Cadherin-22</fullName>
    </submittedName>
</protein>
<dbReference type="Pfam" id="PF00028">
    <property type="entry name" value="Cadherin"/>
    <property type="match status" value="2"/>
</dbReference>
<evidence type="ECO:0000256" key="6">
    <source>
        <dbReference type="ARBA" id="ARBA00022737"/>
    </source>
</evidence>
<evidence type="ECO:0000256" key="9">
    <source>
        <dbReference type="ARBA" id="ARBA00022989"/>
    </source>
</evidence>
<keyword evidence="7 12" id="KW-0106">Calcium</keyword>
<keyword evidence="5" id="KW-0732">Signal</keyword>
<evidence type="ECO:0000313" key="14">
    <source>
        <dbReference type="EMBL" id="KAK5622015.1"/>
    </source>
</evidence>
<accession>A0AAV9SM30</accession>
<gene>
    <name evidence="14" type="primary">CDH22_2</name>
    <name evidence="14" type="ORF">CRENBAI_012275</name>
</gene>
<dbReference type="GO" id="GO:0016342">
    <property type="term" value="C:catenin complex"/>
    <property type="evidence" value="ECO:0007669"/>
    <property type="project" value="TreeGrafter"/>
</dbReference>
<sequence>MTAVADLDRETQDRYELVVKATDMAGQMGGLSGSTTVTIVITDVNDNPPRFPQKMYQFSVSEGAAVGTPVGRVIATDADMGENTDMSYLIKEGGDLFKVTTDVETQEAVVSIKKPLDFESKRTHNVVVEAVNKHVDPRFVDLGSFRDQTIVRVSVSDIDEPPIFQPAEGAVMEVQEDAKVGSLVGIVLARDPDVMNKPVRFFIDPTTDQDMIFHIDADSGAITLGKILDRETAGWHNITVKAIEADNHTMVSFSAVSIRILDVNDNPPELATPYEASICEDAKPGQTYEEEQEIVSHVEHNGYSPATPATSSVLLLAGRHKASPHGSHMSHTK</sequence>
<dbReference type="PANTHER" id="PTHR24027:SF311">
    <property type="entry name" value="CADHERIN-22"/>
    <property type="match status" value="1"/>
</dbReference>
<feature type="domain" description="Cadherin" evidence="13">
    <location>
        <begin position="1"/>
        <end position="51"/>
    </location>
</feature>
<dbReference type="GO" id="GO:0044331">
    <property type="term" value="P:cell-cell adhesion mediated by cadherin"/>
    <property type="evidence" value="ECO:0007669"/>
    <property type="project" value="TreeGrafter"/>
</dbReference>
<dbReference type="FunFam" id="2.60.40.60:FF:000012">
    <property type="entry name" value="Cadherin 24"/>
    <property type="match status" value="1"/>
</dbReference>
<comment type="caution">
    <text evidence="14">The sequence shown here is derived from an EMBL/GenBank/DDBJ whole genome shotgun (WGS) entry which is preliminary data.</text>
</comment>
<dbReference type="GO" id="GO:0000902">
    <property type="term" value="P:cell morphogenesis"/>
    <property type="evidence" value="ECO:0007669"/>
    <property type="project" value="TreeGrafter"/>
</dbReference>
<keyword evidence="9" id="KW-1133">Transmembrane helix</keyword>
<evidence type="ECO:0000256" key="1">
    <source>
        <dbReference type="ARBA" id="ARBA00004251"/>
    </source>
</evidence>
<evidence type="ECO:0000256" key="4">
    <source>
        <dbReference type="ARBA" id="ARBA00022723"/>
    </source>
</evidence>
<evidence type="ECO:0000256" key="2">
    <source>
        <dbReference type="ARBA" id="ARBA00022475"/>
    </source>
</evidence>
<evidence type="ECO:0000256" key="11">
    <source>
        <dbReference type="ARBA" id="ARBA00023180"/>
    </source>
</evidence>
<keyword evidence="8" id="KW-0130">Cell adhesion</keyword>
<dbReference type="InterPro" id="IPR039808">
    <property type="entry name" value="Cadherin"/>
</dbReference>
<dbReference type="GO" id="GO:0016477">
    <property type="term" value="P:cell migration"/>
    <property type="evidence" value="ECO:0007669"/>
    <property type="project" value="TreeGrafter"/>
</dbReference>
<dbReference type="GO" id="GO:0008013">
    <property type="term" value="F:beta-catenin binding"/>
    <property type="evidence" value="ECO:0007669"/>
    <property type="project" value="TreeGrafter"/>
</dbReference>
<dbReference type="AlphaFoldDB" id="A0AAV9SM30"/>
<feature type="domain" description="Cadherin" evidence="13">
    <location>
        <begin position="52"/>
        <end position="164"/>
    </location>
</feature>
<keyword evidence="15" id="KW-1185">Reference proteome</keyword>
<evidence type="ECO:0000256" key="7">
    <source>
        <dbReference type="ARBA" id="ARBA00022837"/>
    </source>
</evidence>
<feature type="non-terminal residue" evidence="14">
    <location>
        <position position="333"/>
    </location>
</feature>
<evidence type="ECO:0000256" key="10">
    <source>
        <dbReference type="ARBA" id="ARBA00023136"/>
    </source>
</evidence>
<evidence type="ECO:0000256" key="12">
    <source>
        <dbReference type="PROSITE-ProRule" id="PRU00043"/>
    </source>
</evidence>
<keyword evidence="11" id="KW-0325">Glycoprotein</keyword>
<evidence type="ECO:0000313" key="15">
    <source>
        <dbReference type="Proteomes" id="UP001311232"/>
    </source>
</evidence>
<dbReference type="Gene3D" id="2.60.40.60">
    <property type="entry name" value="Cadherins"/>
    <property type="match status" value="3"/>
</dbReference>
<dbReference type="GO" id="GO:0005509">
    <property type="term" value="F:calcium ion binding"/>
    <property type="evidence" value="ECO:0007669"/>
    <property type="project" value="UniProtKB-UniRule"/>
</dbReference>
<comment type="subcellular location">
    <subcellularLocation>
        <location evidence="1">Cell membrane</location>
        <topology evidence="1">Single-pass type I membrane protein</topology>
    </subcellularLocation>
</comment>
<evidence type="ECO:0000259" key="13">
    <source>
        <dbReference type="PROSITE" id="PS50268"/>
    </source>
</evidence>
<dbReference type="GO" id="GO:0007043">
    <property type="term" value="P:cell-cell junction assembly"/>
    <property type="evidence" value="ECO:0007669"/>
    <property type="project" value="TreeGrafter"/>
</dbReference>
<evidence type="ECO:0000256" key="5">
    <source>
        <dbReference type="ARBA" id="ARBA00022729"/>
    </source>
</evidence>
<dbReference type="EMBL" id="JAHHUM010000236">
    <property type="protein sequence ID" value="KAK5622015.1"/>
    <property type="molecule type" value="Genomic_DNA"/>
</dbReference>
<dbReference type="PROSITE" id="PS00232">
    <property type="entry name" value="CADHERIN_1"/>
    <property type="match status" value="2"/>
</dbReference>
<keyword evidence="2" id="KW-1003">Cell membrane</keyword>
<evidence type="ECO:0000256" key="3">
    <source>
        <dbReference type="ARBA" id="ARBA00022692"/>
    </source>
</evidence>
<feature type="domain" description="Cadherin" evidence="13">
    <location>
        <begin position="166"/>
        <end position="270"/>
    </location>
</feature>
<keyword evidence="4" id="KW-0479">Metal-binding</keyword>
<organism evidence="14 15">
    <name type="scientific">Crenichthys baileyi</name>
    <name type="common">White River springfish</name>
    <dbReference type="NCBI Taxonomy" id="28760"/>
    <lineage>
        <taxon>Eukaryota</taxon>
        <taxon>Metazoa</taxon>
        <taxon>Chordata</taxon>
        <taxon>Craniata</taxon>
        <taxon>Vertebrata</taxon>
        <taxon>Euteleostomi</taxon>
        <taxon>Actinopterygii</taxon>
        <taxon>Neopterygii</taxon>
        <taxon>Teleostei</taxon>
        <taxon>Neoteleostei</taxon>
        <taxon>Acanthomorphata</taxon>
        <taxon>Ovalentaria</taxon>
        <taxon>Atherinomorphae</taxon>
        <taxon>Cyprinodontiformes</taxon>
        <taxon>Goodeidae</taxon>
        <taxon>Crenichthys</taxon>
    </lineage>
</organism>
<dbReference type="InterPro" id="IPR002126">
    <property type="entry name" value="Cadherin-like_dom"/>
</dbReference>
<dbReference type="SUPFAM" id="SSF49313">
    <property type="entry name" value="Cadherin-like"/>
    <property type="match status" value="3"/>
</dbReference>
<dbReference type="GO" id="GO:0005912">
    <property type="term" value="C:adherens junction"/>
    <property type="evidence" value="ECO:0007669"/>
    <property type="project" value="TreeGrafter"/>
</dbReference>
<dbReference type="GO" id="GO:0016339">
    <property type="term" value="P:calcium-dependent cell-cell adhesion via plasma membrane cell adhesion molecules"/>
    <property type="evidence" value="ECO:0007669"/>
    <property type="project" value="TreeGrafter"/>
</dbReference>
<dbReference type="SMART" id="SM00112">
    <property type="entry name" value="CA"/>
    <property type="match status" value="3"/>
</dbReference>
<name>A0AAV9SM30_9TELE</name>
<evidence type="ECO:0000256" key="8">
    <source>
        <dbReference type="ARBA" id="ARBA00022889"/>
    </source>
</evidence>
<dbReference type="PROSITE" id="PS50268">
    <property type="entry name" value="CADHERIN_2"/>
    <property type="match status" value="3"/>
</dbReference>
<dbReference type="GO" id="GO:0045296">
    <property type="term" value="F:cadherin binding"/>
    <property type="evidence" value="ECO:0007669"/>
    <property type="project" value="TreeGrafter"/>
</dbReference>
<dbReference type="GO" id="GO:0007156">
    <property type="term" value="P:homophilic cell adhesion via plasma membrane adhesion molecules"/>
    <property type="evidence" value="ECO:0007669"/>
    <property type="project" value="InterPro"/>
</dbReference>
<dbReference type="InterPro" id="IPR015919">
    <property type="entry name" value="Cadherin-like_sf"/>
</dbReference>
<dbReference type="GO" id="GO:0034332">
    <property type="term" value="P:adherens junction organization"/>
    <property type="evidence" value="ECO:0007669"/>
    <property type="project" value="TreeGrafter"/>
</dbReference>
<proteinExistence type="predicted"/>
<keyword evidence="10" id="KW-0472">Membrane</keyword>
<dbReference type="Proteomes" id="UP001311232">
    <property type="component" value="Unassembled WGS sequence"/>
</dbReference>
<dbReference type="InterPro" id="IPR020894">
    <property type="entry name" value="Cadherin_CS"/>
</dbReference>
<keyword evidence="6" id="KW-0677">Repeat</keyword>
<dbReference type="CDD" id="cd11304">
    <property type="entry name" value="Cadherin_repeat"/>
    <property type="match status" value="3"/>
</dbReference>
<dbReference type="FunFam" id="2.60.40.60:FF:000017">
    <property type="entry name" value="Cadherin 24"/>
    <property type="match status" value="1"/>
</dbReference>
<reference evidence="14 15" key="1">
    <citation type="submission" date="2021-06" db="EMBL/GenBank/DDBJ databases">
        <authorList>
            <person name="Palmer J.M."/>
        </authorList>
    </citation>
    <scope>NUCLEOTIDE SEQUENCE [LARGE SCALE GENOMIC DNA]</scope>
    <source>
        <strain evidence="14 15">MEX-2019</strain>
        <tissue evidence="14">Muscle</tissue>
    </source>
</reference>
<keyword evidence="3" id="KW-0812">Transmembrane</keyword>
<dbReference type="PANTHER" id="PTHR24027">
    <property type="entry name" value="CADHERIN-23"/>
    <property type="match status" value="1"/>
</dbReference>